<dbReference type="RefSeq" id="WP_073269194.1">
    <property type="nucleotide sequence ID" value="NZ_FQTU01000001.1"/>
</dbReference>
<name>A0A1M4SBS2_9FIRM</name>
<accession>A0A1M4SBS2</accession>
<proteinExistence type="predicted"/>
<reference evidence="1 2" key="1">
    <citation type="submission" date="2016-11" db="EMBL/GenBank/DDBJ databases">
        <authorList>
            <person name="Jaros S."/>
            <person name="Januszkiewicz K."/>
            <person name="Wedrychowicz H."/>
        </authorList>
    </citation>
    <scope>NUCLEOTIDE SEQUENCE [LARGE SCALE GENOMIC DNA]</scope>
    <source>
        <strain evidence="1 2">DSM 14828</strain>
    </source>
</reference>
<dbReference type="EMBL" id="FQTU01000001">
    <property type="protein sequence ID" value="SHE29618.1"/>
    <property type="molecule type" value="Genomic_DNA"/>
</dbReference>
<evidence type="ECO:0000313" key="2">
    <source>
        <dbReference type="Proteomes" id="UP000184251"/>
    </source>
</evidence>
<protein>
    <submittedName>
        <fullName evidence="1">Uncharacterized protein</fullName>
    </submittedName>
</protein>
<organism evidence="1 2">
    <name type="scientific">Alkalibacter saccharofermentans DSM 14828</name>
    <dbReference type="NCBI Taxonomy" id="1120975"/>
    <lineage>
        <taxon>Bacteria</taxon>
        <taxon>Bacillati</taxon>
        <taxon>Bacillota</taxon>
        <taxon>Clostridia</taxon>
        <taxon>Eubacteriales</taxon>
        <taxon>Eubacteriaceae</taxon>
        <taxon>Alkalibacter</taxon>
    </lineage>
</organism>
<dbReference type="Proteomes" id="UP000184251">
    <property type="component" value="Unassembled WGS sequence"/>
</dbReference>
<dbReference type="STRING" id="1120975.SAMN02746064_00198"/>
<gene>
    <name evidence="1" type="ORF">SAMN02746064_00198</name>
</gene>
<keyword evidence="2" id="KW-1185">Reference proteome</keyword>
<evidence type="ECO:0000313" key="1">
    <source>
        <dbReference type="EMBL" id="SHE29618.1"/>
    </source>
</evidence>
<sequence>MRIFPWNKNNKQAMESEEDNKYLEDMFALVYSDILEYLEIIRLTESEIKSLPYFSRSKVKKAFAQSTGLSVDDLNREFLEIKNFLYTIENDIKVKNFIKLEEKLRTYAYKYIPLIDKLIPLSEFYSSVPEQFERANKKRGDFVGIDGEYERRRSQILHLHENLTGIYRVIAVE</sequence>
<dbReference type="AlphaFoldDB" id="A0A1M4SBS2"/>